<organism evidence="4 5">
    <name type="scientific">Salmo salar</name>
    <name type="common">Atlantic salmon</name>
    <dbReference type="NCBI Taxonomy" id="8030"/>
    <lineage>
        <taxon>Eukaryota</taxon>
        <taxon>Metazoa</taxon>
        <taxon>Chordata</taxon>
        <taxon>Craniata</taxon>
        <taxon>Vertebrata</taxon>
        <taxon>Euteleostomi</taxon>
        <taxon>Actinopterygii</taxon>
        <taxon>Neopterygii</taxon>
        <taxon>Teleostei</taxon>
        <taxon>Protacanthopterygii</taxon>
        <taxon>Salmoniformes</taxon>
        <taxon>Salmonidae</taxon>
        <taxon>Salmoninae</taxon>
        <taxon>Salmo</taxon>
    </lineage>
</organism>
<sequence length="378" mass="39225">MNIEMHLVVCALVILTRSSQTKGQSTALPPVFIPVALQREGVSTASQALPIINEDGDPGPEPGPANQTSPDQADRAPTKPAVTNSDKLHQSDSVTDAGDSDDMAVTNQMTTSPPAHTVNTVTTTQDNATLAAAPDGSSSSSPVKSTSPAGLPSNLGDTTSHPSTLGGTTSHPSTLGGTTSHPSTLGGTTSHPSNLGDTTSHPSNLGDTTSHPSTLGGTTSHPSTLGGTTHPGFAVGHLTTSTPPALDTNLLPSHVLIPIQSSVQPSTLALIPPPTQPLTMEHPQTTAPVHVPVSPPQQEVPSELNVGDEDKGPHLHSPLDPVLAGLVSVFIVTTAVVSVILFLKFRQRTDHPDFHRLQDLPMDDLMEDTPLSRYTYTY</sequence>
<name>A0A1S3LZ85_SALSA</name>
<gene>
    <name evidence="5" type="primary">LOC106569405</name>
</gene>
<keyword evidence="2" id="KW-0472">Membrane</keyword>
<evidence type="ECO:0000256" key="3">
    <source>
        <dbReference type="SAM" id="SignalP"/>
    </source>
</evidence>
<keyword evidence="3" id="KW-0732">Signal</keyword>
<dbReference type="KEGG" id="sasa:106569405"/>
<evidence type="ECO:0000256" key="2">
    <source>
        <dbReference type="SAM" id="Phobius"/>
    </source>
</evidence>
<protein>
    <submittedName>
        <fullName evidence="5">Salivary glue protein Sgs-3 isoform X1</fullName>
    </submittedName>
</protein>
<keyword evidence="2" id="KW-0812">Transmembrane</keyword>
<feature type="compositionally biased region" description="Low complexity" evidence="1">
    <location>
        <begin position="288"/>
        <end position="303"/>
    </location>
</feature>
<keyword evidence="2" id="KW-1133">Transmembrane helix</keyword>
<evidence type="ECO:0000313" key="5">
    <source>
        <dbReference type="RefSeq" id="XP_013996217.1"/>
    </source>
</evidence>
<feature type="chain" id="PRO_5010280893" evidence="3">
    <location>
        <begin position="24"/>
        <end position="378"/>
    </location>
</feature>
<feature type="compositionally biased region" description="Polar residues" evidence="1">
    <location>
        <begin position="105"/>
        <end position="128"/>
    </location>
</feature>
<feature type="transmembrane region" description="Helical" evidence="2">
    <location>
        <begin position="322"/>
        <end position="343"/>
    </location>
</feature>
<accession>A0A1S3LZ85</accession>
<evidence type="ECO:0000256" key="1">
    <source>
        <dbReference type="SAM" id="MobiDB-lite"/>
    </source>
</evidence>
<feature type="signal peptide" evidence="3">
    <location>
        <begin position="1"/>
        <end position="23"/>
    </location>
</feature>
<keyword evidence="4" id="KW-1185">Reference proteome</keyword>
<dbReference type="OrthoDB" id="8964578at2759"/>
<dbReference type="RefSeq" id="XP_013996217.1">
    <property type="nucleotide sequence ID" value="XM_014140742.2"/>
</dbReference>
<feature type="region of interest" description="Disordered" evidence="1">
    <location>
        <begin position="268"/>
        <end position="313"/>
    </location>
</feature>
<feature type="compositionally biased region" description="Polar residues" evidence="1">
    <location>
        <begin position="155"/>
        <end position="227"/>
    </location>
</feature>
<dbReference type="GeneID" id="106569405"/>
<evidence type="ECO:0000313" key="4">
    <source>
        <dbReference type="Proteomes" id="UP001652741"/>
    </source>
</evidence>
<dbReference type="Proteomes" id="UP001652741">
    <property type="component" value="Chromosome ssa14"/>
</dbReference>
<proteinExistence type="predicted"/>
<feature type="compositionally biased region" description="Low complexity" evidence="1">
    <location>
        <begin position="131"/>
        <end position="149"/>
    </location>
</feature>
<feature type="region of interest" description="Disordered" evidence="1">
    <location>
        <begin position="50"/>
        <end position="240"/>
    </location>
</feature>
<reference evidence="5" key="1">
    <citation type="submission" date="2025-08" db="UniProtKB">
        <authorList>
            <consortium name="RefSeq"/>
        </authorList>
    </citation>
    <scope>IDENTIFICATION</scope>
</reference>
<dbReference type="AlphaFoldDB" id="A0A1S3LZ85"/>